<reference evidence="8" key="1">
    <citation type="submission" date="2022-12" db="EMBL/GenBank/DDBJ databases">
        <authorList>
            <person name="Wang J."/>
        </authorList>
    </citation>
    <scope>NUCLEOTIDE SEQUENCE</scope>
    <source>
        <strain evidence="8">HY-42-06</strain>
    </source>
</reference>
<dbReference type="InterPro" id="IPR050596">
    <property type="entry name" value="AspAT/PAT-like"/>
</dbReference>
<dbReference type="InterPro" id="IPR015421">
    <property type="entry name" value="PyrdxlP-dep_Trfase_major"/>
</dbReference>
<evidence type="ECO:0000256" key="4">
    <source>
        <dbReference type="ARBA" id="ARBA00022679"/>
    </source>
</evidence>
<dbReference type="EMBL" id="JAPQES010000002">
    <property type="protein sequence ID" value="MCY6370573.1"/>
    <property type="molecule type" value="Genomic_DNA"/>
</dbReference>
<evidence type="ECO:0000256" key="6">
    <source>
        <dbReference type="RuleBase" id="RU000481"/>
    </source>
</evidence>
<dbReference type="Proteomes" id="UP001079657">
    <property type="component" value="Unassembled WGS sequence"/>
</dbReference>
<organism evidence="8 9">
    <name type="scientific">Clostridium ganghwense</name>
    <dbReference type="NCBI Taxonomy" id="312089"/>
    <lineage>
        <taxon>Bacteria</taxon>
        <taxon>Bacillati</taxon>
        <taxon>Bacillota</taxon>
        <taxon>Clostridia</taxon>
        <taxon>Eubacteriales</taxon>
        <taxon>Clostridiaceae</taxon>
        <taxon>Clostridium</taxon>
    </lineage>
</organism>
<evidence type="ECO:0000256" key="2">
    <source>
        <dbReference type="ARBA" id="ARBA00007441"/>
    </source>
</evidence>
<dbReference type="Pfam" id="PF00155">
    <property type="entry name" value="Aminotran_1_2"/>
    <property type="match status" value="1"/>
</dbReference>
<feature type="domain" description="Aminotransferase class I/classII large" evidence="7">
    <location>
        <begin position="31"/>
        <end position="376"/>
    </location>
</feature>
<evidence type="ECO:0000313" key="9">
    <source>
        <dbReference type="Proteomes" id="UP001079657"/>
    </source>
</evidence>
<dbReference type="Gene3D" id="3.40.640.10">
    <property type="entry name" value="Type I PLP-dependent aspartate aminotransferase-like (Major domain)"/>
    <property type="match status" value="1"/>
</dbReference>
<accession>A0ABT4CQ40</accession>
<comment type="similarity">
    <text evidence="2 6">Belongs to the class-I pyridoxal-phosphate-dependent aminotransferase family.</text>
</comment>
<evidence type="ECO:0000259" key="7">
    <source>
        <dbReference type="Pfam" id="PF00155"/>
    </source>
</evidence>
<comment type="cofactor">
    <cofactor evidence="1 6">
        <name>pyridoxal 5'-phosphate</name>
        <dbReference type="ChEBI" id="CHEBI:597326"/>
    </cofactor>
</comment>
<dbReference type="SUPFAM" id="SSF53383">
    <property type="entry name" value="PLP-dependent transferases"/>
    <property type="match status" value="1"/>
</dbReference>
<dbReference type="InterPro" id="IPR015422">
    <property type="entry name" value="PyrdxlP-dep_Trfase_small"/>
</dbReference>
<dbReference type="InterPro" id="IPR015424">
    <property type="entry name" value="PyrdxlP-dep_Trfase"/>
</dbReference>
<dbReference type="GO" id="GO:0008483">
    <property type="term" value="F:transaminase activity"/>
    <property type="evidence" value="ECO:0007669"/>
    <property type="project" value="UniProtKB-KW"/>
</dbReference>
<dbReference type="PANTHER" id="PTHR46383">
    <property type="entry name" value="ASPARTATE AMINOTRANSFERASE"/>
    <property type="match status" value="1"/>
</dbReference>
<dbReference type="EC" id="2.6.1.-" evidence="6"/>
<keyword evidence="3 6" id="KW-0032">Aminotransferase</keyword>
<dbReference type="RefSeq" id="WP_268049306.1">
    <property type="nucleotide sequence ID" value="NZ_JAPQES010000002.1"/>
</dbReference>
<keyword evidence="9" id="KW-1185">Reference proteome</keyword>
<keyword evidence="5" id="KW-0663">Pyridoxal phosphate</keyword>
<name>A0ABT4CQ40_9CLOT</name>
<dbReference type="CDD" id="cd00609">
    <property type="entry name" value="AAT_like"/>
    <property type="match status" value="1"/>
</dbReference>
<evidence type="ECO:0000256" key="3">
    <source>
        <dbReference type="ARBA" id="ARBA00022576"/>
    </source>
</evidence>
<dbReference type="InterPro" id="IPR004838">
    <property type="entry name" value="NHTrfase_class1_PyrdxlP-BS"/>
</dbReference>
<comment type="caution">
    <text evidence="8">The sequence shown here is derived from an EMBL/GenBank/DDBJ whole genome shotgun (WGS) entry which is preliminary data.</text>
</comment>
<gene>
    <name evidence="8" type="ORF">OXH55_08010</name>
</gene>
<dbReference type="PROSITE" id="PS00105">
    <property type="entry name" value="AA_TRANSFER_CLASS_1"/>
    <property type="match status" value="1"/>
</dbReference>
<evidence type="ECO:0000313" key="8">
    <source>
        <dbReference type="EMBL" id="MCY6370573.1"/>
    </source>
</evidence>
<dbReference type="InterPro" id="IPR004839">
    <property type="entry name" value="Aminotransferase_I/II_large"/>
</dbReference>
<protein>
    <recommendedName>
        <fullName evidence="6">Aminotransferase</fullName>
        <ecNumber evidence="6">2.6.1.-</ecNumber>
    </recommendedName>
</protein>
<sequence>MNNIISKNVQDIQISGIRKFFNKVAKVDGAVSLTLGQPDFSVPEKIKKAMIKAIEENKTTYTSNAGIEELRGEISNYLKKYFNIYYDKEEICLTIGGSQGLLSTFTALINSGDKVLIPTPAYPAYESCVKLLGGKVLNYYLKEDFSIDFDRLEEIILKEKPKVMVLSYPSNPTGAILSKEDRDKLYKLIKDNDTIVVSDEIYSSLTFEDEYFSIVQYEDIKEKVVLVSGFSKMFSMTGLRLGYVCACERLMGSIIKVHQYNVSCAPSIVQWGAYEGIKNCLSDVEYMKNEFINRRDYLYERLTALGFEVNLPMGAFYMFPSIKGFNMSSDEFCERALQEAKVAMVPGSAFGNGGEGYIRISYSYSMEELQEALNRLEKWMSKEKIG</sequence>
<dbReference type="Gene3D" id="3.90.1150.10">
    <property type="entry name" value="Aspartate Aminotransferase, domain 1"/>
    <property type="match status" value="1"/>
</dbReference>
<keyword evidence="4 6" id="KW-0808">Transferase</keyword>
<evidence type="ECO:0000256" key="1">
    <source>
        <dbReference type="ARBA" id="ARBA00001933"/>
    </source>
</evidence>
<evidence type="ECO:0000256" key="5">
    <source>
        <dbReference type="ARBA" id="ARBA00022898"/>
    </source>
</evidence>
<dbReference type="PANTHER" id="PTHR46383:SF4">
    <property type="entry name" value="AMINOTRANSFERASE"/>
    <property type="match status" value="1"/>
</dbReference>
<proteinExistence type="inferred from homology"/>